<dbReference type="AlphaFoldDB" id="F2EL89"/>
<evidence type="ECO:0000256" key="1">
    <source>
        <dbReference type="SAM" id="MobiDB-lite"/>
    </source>
</evidence>
<reference evidence="2" key="1">
    <citation type="journal article" date="2011" name="Plant Physiol.">
        <title>Comprehensive sequence analysis of 24,783 barley full-length cDNAs derived from 12 clone libraries.</title>
        <authorList>
            <person name="Matsumoto T."/>
            <person name="Tanaka T."/>
            <person name="Sakai H."/>
            <person name="Amano N."/>
            <person name="Kanamori H."/>
            <person name="Kurita K."/>
            <person name="Kikuta A."/>
            <person name="Kamiya K."/>
            <person name="Yamamoto M."/>
            <person name="Ikawa H."/>
            <person name="Fujii N."/>
            <person name="Hori K."/>
            <person name="Itoh T."/>
            <person name="Sato K."/>
        </authorList>
    </citation>
    <scope>NUCLEOTIDE SEQUENCE</scope>
</reference>
<name>F2EL89_HORVV</name>
<dbReference type="EMBL" id="AK376917">
    <property type="protein sequence ID" value="BAK08111.1"/>
    <property type="molecule type" value="mRNA"/>
</dbReference>
<sequence>MLTSAVGASSVDASGSRSSTKFRRLHSHAEDVLGPSPTSWPRRPLLPHLRKPKRDQLRAAIRVVANA</sequence>
<feature type="region of interest" description="Disordered" evidence="1">
    <location>
        <begin position="1"/>
        <end position="54"/>
    </location>
</feature>
<accession>F2EL89</accession>
<protein>
    <submittedName>
        <fullName evidence="2">Predicted protein</fullName>
    </submittedName>
</protein>
<proteinExistence type="evidence at transcript level"/>
<feature type="compositionally biased region" description="Low complexity" evidence="1">
    <location>
        <begin position="1"/>
        <end position="19"/>
    </location>
</feature>
<evidence type="ECO:0000313" key="2">
    <source>
        <dbReference type="EMBL" id="BAK08111.1"/>
    </source>
</evidence>
<organism evidence="2">
    <name type="scientific">Hordeum vulgare subsp. vulgare</name>
    <name type="common">Domesticated barley</name>
    <dbReference type="NCBI Taxonomy" id="112509"/>
    <lineage>
        <taxon>Eukaryota</taxon>
        <taxon>Viridiplantae</taxon>
        <taxon>Streptophyta</taxon>
        <taxon>Embryophyta</taxon>
        <taxon>Tracheophyta</taxon>
        <taxon>Spermatophyta</taxon>
        <taxon>Magnoliopsida</taxon>
        <taxon>Liliopsida</taxon>
        <taxon>Poales</taxon>
        <taxon>Poaceae</taxon>
        <taxon>BOP clade</taxon>
        <taxon>Pooideae</taxon>
        <taxon>Triticodae</taxon>
        <taxon>Triticeae</taxon>
        <taxon>Hordeinae</taxon>
        <taxon>Hordeum</taxon>
    </lineage>
</organism>